<name>A0ABR4I0M9_9EURO</name>
<dbReference type="EMBL" id="JBFXLS010000065">
    <property type="protein sequence ID" value="KAL2821299.1"/>
    <property type="molecule type" value="Genomic_DNA"/>
</dbReference>
<dbReference type="InterPro" id="IPR029419">
    <property type="entry name" value="Arg_succ_lyase_C"/>
</dbReference>
<accession>A0ABR4I0M9</accession>
<evidence type="ECO:0000259" key="4">
    <source>
        <dbReference type="Pfam" id="PF14698"/>
    </source>
</evidence>
<evidence type="ECO:0000259" key="3">
    <source>
        <dbReference type="Pfam" id="PF00206"/>
    </source>
</evidence>
<feature type="domain" description="Fumarate lyase N-terminal" evidence="3">
    <location>
        <begin position="2"/>
        <end position="257"/>
    </location>
</feature>
<evidence type="ECO:0000313" key="5">
    <source>
        <dbReference type="EMBL" id="KAL2821299.1"/>
    </source>
</evidence>
<protein>
    <recommendedName>
        <fullName evidence="2">Arginosuccinase</fullName>
    </recommendedName>
</protein>
<feature type="domain" description="Argininosuccinate lyase C-terminal" evidence="4">
    <location>
        <begin position="331"/>
        <end position="394"/>
    </location>
</feature>
<dbReference type="InterPro" id="IPR022761">
    <property type="entry name" value="Fumarate_lyase_N"/>
</dbReference>
<dbReference type="InterPro" id="IPR009049">
    <property type="entry name" value="Argininosuccinate_lyase"/>
</dbReference>
<dbReference type="PANTHER" id="PTHR43814:SF1">
    <property type="entry name" value="ARGININOSUCCINATE LYASE"/>
    <property type="match status" value="1"/>
</dbReference>
<sequence>MLATQELITEDQAGSIIQALEDLDKDGQDQFTTKPGYGTINLQIEEYLSQRLGQDTAGRLPIGRSRIDHGATVRRVSDRCNVLKVQRGLLVLQEALIETAERHGDSAIISFTHMQQAQPATFGHYLLAFYNRLGDSFQQLSQGYDRLNRSPLGAVGLSGTELPIDRKLTASLLGFPATVGNSLTGRDAYYQTEIAFALALIMTVLNDLCTDFHIQSATEFGYLELDDSHCSTSSIFPQKKNPVALEAVKLVAAEAHGWVAAALAIFRNEGTADQYYRSVPFLPNACTSTANMLCLTAEIVRGITVNKARCEEQLAKAWVTTSRLGNTLCLRHGADFRTAHSVVGRLVKICLARGKAPNEVTVELLQDAATEMGLSGIDISQEELSSALDYRKFLQECNSAGGVGQREFGRLLELAKDQNTEDKSWVEGKERRLAVASMEMDKATRKLKGAVAKVEVLSV</sequence>
<dbReference type="Pfam" id="PF00206">
    <property type="entry name" value="Lyase_1"/>
    <property type="match status" value="1"/>
</dbReference>
<dbReference type="SUPFAM" id="SSF48557">
    <property type="entry name" value="L-aspartase-like"/>
    <property type="match status" value="1"/>
</dbReference>
<reference evidence="5 6" key="1">
    <citation type="submission" date="2024-07" db="EMBL/GenBank/DDBJ databases">
        <title>Section-level genome sequencing and comparative genomics of Aspergillus sections Usti and Cavernicolus.</title>
        <authorList>
            <consortium name="Lawrence Berkeley National Laboratory"/>
            <person name="Nybo J.L."/>
            <person name="Vesth T.C."/>
            <person name="Theobald S."/>
            <person name="Frisvad J.C."/>
            <person name="Larsen T.O."/>
            <person name="Kjaerboelling I."/>
            <person name="Rothschild-Mancinelli K."/>
            <person name="Lyhne E.K."/>
            <person name="Kogle M.E."/>
            <person name="Barry K."/>
            <person name="Clum A."/>
            <person name="Na H."/>
            <person name="Ledsgaard L."/>
            <person name="Lin J."/>
            <person name="Lipzen A."/>
            <person name="Kuo A."/>
            <person name="Riley R."/>
            <person name="Mondo S."/>
            <person name="LaButti K."/>
            <person name="Haridas S."/>
            <person name="Pangalinan J."/>
            <person name="Salamov A.A."/>
            <person name="Simmons B.A."/>
            <person name="Magnuson J.K."/>
            <person name="Chen J."/>
            <person name="Drula E."/>
            <person name="Henrissat B."/>
            <person name="Wiebenga A."/>
            <person name="Lubbers R.J."/>
            <person name="Gomes A.C."/>
            <person name="Makela M.R."/>
            <person name="Stajich J."/>
            <person name="Grigoriev I.V."/>
            <person name="Mortensen U.H."/>
            <person name="De vries R.P."/>
            <person name="Baker S.E."/>
            <person name="Andersen M.R."/>
        </authorList>
    </citation>
    <scope>NUCLEOTIDE SEQUENCE [LARGE SCALE GENOMIC DNA]</scope>
    <source>
        <strain evidence="5 6">CBS 600.67</strain>
    </source>
</reference>
<dbReference type="Proteomes" id="UP001610335">
    <property type="component" value="Unassembled WGS sequence"/>
</dbReference>
<proteinExistence type="inferred from homology"/>
<dbReference type="Gene3D" id="1.20.200.10">
    <property type="entry name" value="Fumarase/aspartase (Central domain)"/>
    <property type="match status" value="1"/>
</dbReference>
<dbReference type="PANTHER" id="PTHR43814">
    <property type="entry name" value="ARGININOSUCCINATE LYASE"/>
    <property type="match status" value="1"/>
</dbReference>
<evidence type="ECO:0000256" key="2">
    <source>
        <dbReference type="ARBA" id="ARBA00032749"/>
    </source>
</evidence>
<dbReference type="Pfam" id="PF14698">
    <property type="entry name" value="ASL_C2"/>
    <property type="match status" value="1"/>
</dbReference>
<organism evidence="5 6">
    <name type="scientific">Aspergillus cavernicola</name>
    <dbReference type="NCBI Taxonomy" id="176166"/>
    <lineage>
        <taxon>Eukaryota</taxon>
        <taxon>Fungi</taxon>
        <taxon>Dikarya</taxon>
        <taxon>Ascomycota</taxon>
        <taxon>Pezizomycotina</taxon>
        <taxon>Eurotiomycetes</taxon>
        <taxon>Eurotiomycetidae</taxon>
        <taxon>Eurotiales</taxon>
        <taxon>Aspergillaceae</taxon>
        <taxon>Aspergillus</taxon>
        <taxon>Aspergillus subgen. Nidulantes</taxon>
    </lineage>
</organism>
<dbReference type="Gene3D" id="1.10.40.30">
    <property type="entry name" value="Fumarase/aspartase (C-terminal domain)"/>
    <property type="match status" value="1"/>
</dbReference>
<dbReference type="PRINTS" id="PR00145">
    <property type="entry name" value="ARGSUCLYASE"/>
</dbReference>
<dbReference type="Gene3D" id="1.10.275.10">
    <property type="entry name" value="Fumarase/aspartase (N-terminal domain)"/>
    <property type="match status" value="1"/>
</dbReference>
<dbReference type="InterPro" id="IPR008948">
    <property type="entry name" value="L-Aspartase-like"/>
</dbReference>
<dbReference type="InterPro" id="IPR024083">
    <property type="entry name" value="Fumarase/histidase_N"/>
</dbReference>
<gene>
    <name evidence="5" type="ORF">BDW59DRAFT_111654</name>
</gene>
<dbReference type="PRINTS" id="PR00149">
    <property type="entry name" value="FUMRATELYASE"/>
</dbReference>
<evidence type="ECO:0000256" key="1">
    <source>
        <dbReference type="ARBA" id="ARBA00010755"/>
    </source>
</evidence>
<keyword evidence="6" id="KW-1185">Reference proteome</keyword>
<comment type="similarity">
    <text evidence="1">Belongs to the lyase 1 family. Argininosuccinate lyase subfamily.</text>
</comment>
<dbReference type="InterPro" id="IPR000362">
    <property type="entry name" value="Fumarate_lyase_fam"/>
</dbReference>
<evidence type="ECO:0000313" key="6">
    <source>
        <dbReference type="Proteomes" id="UP001610335"/>
    </source>
</evidence>
<comment type="caution">
    <text evidence="5">The sequence shown here is derived from an EMBL/GenBank/DDBJ whole genome shotgun (WGS) entry which is preliminary data.</text>
</comment>
<dbReference type="CDD" id="cd01359">
    <property type="entry name" value="Argininosuccinate_lyase"/>
    <property type="match status" value="1"/>
</dbReference>